<keyword evidence="2" id="KW-1185">Reference proteome</keyword>
<reference evidence="1 2" key="1">
    <citation type="submission" date="2019-02" db="EMBL/GenBank/DDBJ databases">
        <title>Deep-cultivation of Planctomycetes and their phenomic and genomic characterization uncovers novel biology.</title>
        <authorList>
            <person name="Wiegand S."/>
            <person name="Jogler M."/>
            <person name="Boedeker C."/>
            <person name="Pinto D."/>
            <person name="Vollmers J."/>
            <person name="Rivas-Marin E."/>
            <person name="Kohn T."/>
            <person name="Peeters S.H."/>
            <person name="Heuer A."/>
            <person name="Rast P."/>
            <person name="Oberbeckmann S."/>
            <person name="Bunk B."/>
            <person name="Jeske O."/>
            <person name="Meyerdierks A."/>
            <person name="Storesund J.E."/>
            <person name="Kallscheuer N."/>
            <person name="Luecker S."/>
            <person name="Lage O.M."/>
            <person name="Pohl T."/>
            <person name="Merkel B.J."/>
            <person name="Hornburger P."/>
            <person name="Mueller R.-W."/>
            <person name="Bruemmer F."/>
            <person name="Labrenz M."/>
            <person name="Spormann A.M."/>
            <person name="Op Den Camp H."/>
            <person name="Overmann J."/>
            <person name="Amann R."/>
            <person name="Jetten M.S.M."/>
            <person name="Mascher T."/>
            <person name="Medema M.H."/>
            <person name="Devos D.P."/>
            <person name="Kaster A.-K."/>
            <person name="Ovreas L."/>
            <person name="Rohde M."/>
            <person name="Galperin M.Y."/>
            <person name="Jogler C."/>
        </authorList>
    </citation>
    <scope>NUCLEOTIDE SEQUENCE [LARGE SCALE GENOMIC DNA]</scope>
    <source>
        <strain evidence="1 2">KOR42</strain>
    </source>
</reference>
<dbReference type="PROSITE" id="PS51257">
    <property type="entry name" value="PROKAR_LIPOPROTEIN"/>
    <property type="match status" value="1"/>
</dbReference>
<evidence type="ECO:0000313" key="2">
    <source>
        <dbReference type="Proteomes" id="UP000317243"/>
    </source>
</evidence>
<gene>
    <name evidence="1" type="ORF">KOR42_25310</name>
</gene>
<proteinExistence type="predicted"/>
<organism evidence="1 2">
    <name type="scientific">Thalassoglobus neptunius</name>
    <dbReference type="NCBI Taxonomy" id="1938619"/>
    <lineage>
        <taxon>Bacteria</taxon>
        <taxon>Pseudomonadati</taxon>
        <taxon>Planctomycetota</taxon>
        <taxon>Planctomycetia</taxon>
        <taxon>Planctomycetales</taxon>
        <taxon>Planctomycetaceae</taxon>
        <taxon>Thalassoglobus</taxon>
    </lineage>
</organism>
<dbReference type="AlphaFoldDB" id="A0A5C5XB71"/>
<dbReference type="Proteomes" id="UP000317243">
    <property type="component" value="Unassembled WGS sequence"/>
</dbReference>
<name>A0A5C5XB71_9PLAN</name>
<dbReference type="EMBL" id="SIHI01000001">
    <property type="protein sequence ID" value="TWT59142.1"/>
    <property type="molecule type" value="Genomic_DNA"/>
</dbReference>
<evidence type="ECO:0000313" key="1">
    <source>
        <dbReference type="EMBL" id="TWT59142.1"/>
    </source>
</evidence>
<protein>
    <submittedName>
        <fullName evidence="1">Uncharacterized protein</fullName>
    </submittedName>
</protein>
<accession>A0A5C5XB71</accession>
<comment type="caution">
    <text evidence="1">The sequence shown here is derived from an EMBL/GenBank/DDBJ whole genome shotgun (WGS) entry which is preliminary data.</text>
</comment>
<sequence>MEAKLSHSDRAHIVALIVVVSCLQLLSGCLQAPSGPLGKERSDLVEIEKFAQIESGEAIDDSITVSPTEGFYALLEIRPQANLPDQLGELPLTDPGCWPFVGIVYPEGSTAQSAEAVQIPMNWMNEPSASGCIVPVMGVLTELMQTPQYAGAVQVDRGHPSGKPAAVYYAKREDPSRIPKVKLNLDPEVLSFWTFFGPTHETPGNYQFELHVYPCFRAAPGETTTIGPPVKIYAAAFQIVED</sequence>